<evidence type="ECO:0000259" key="1">
    <source>
        <dbReference type="Pfam" id="PF13401"/>
    </source>
</evidence>
<proteinExistence type="predicted"/>
<dbReference type="STRING" id="290052.ASU35_07475"/>
<dbReference type="GO" id="GO:0016887">
    <property type="term" value="F:ATP hydrolysis activity"/>
    <property type="evidence" value="ECO:0007669"/>
    <property type="project" value="InterPro"/>
</dbReference>
<dbReference type="Pfam" id="PF13401">
    <property type="entry name" value="AAA_22"/>
    <property type="match status" value="1"/>
</dbReference>
<organism evidence="2 3">
    <name type="scientific">Acetivibrio ethanolgignens</name>
    <dbReference type="NCBI Taxonomy" id="290052"/>
    <lineage>
        <taxon>Bacteria</taxon>
        <taxon>Bacillati</taxon>
        <taxon>Bacillota</taxon>
        <taxon>Clostridia</taxon>
        <taxon>Eubacteriales</taxon>
        <taxon>Oscillospiraceae</taxon>
        <taxon>Acetivibrio</taxon>
    </lineage>
</organism>
<dbReference type="CDD" id="cd00009">
    <property type="entry name" value="AAA"/>
    <property type="match status" value="1"/>
</dbReference>
<reference evidence="2 3" key="1">
    <citation type="submission" date="2015-11" db="EMBL/GenBank/DDBJ databases">
        <title>Butyribacter intestini gen. nov., sp. nov., a butyric acid-producing bacterium of the family Lachnospiraceae isolated from the human faeces.</title>
        <authorList>
            <person name="Zou Y."/>
            <person name="Xue W."/>
            <person name="Luo G."/>
            <person name="Lv M."/>
        </authorList>
    </citation>
    <scope>NUCLEOTIDE SEQUENCE [LARGE SCALE GENOMIC DNA]</scope>
    <source>
        <strain evidence="2 3">ACET-33324</strain>
    </source>
</reference>
<keyword evidence="3" id="KW-1185">Reference proteome</keyword>
<dbReference type="EMBL" id="LNAM01000079">
    <property type="protein sequence ID" value="KSV59837.1"/>
    <property type="molecule type" value="Genomic_DNA"/>
</dbReference>
<dbReference type="AlphaFoldDB" id="A0A0V8QGW6"/>
<dbReference type="Gene3D" id="3.40.50.300">
    <property type="entry name" value="P-loop containing nucleotide triphosphate hydrolases"/>
    <property type="match status" value="1"/>
</dbReference>
<dbReference type="Proteomes" id="UP000054874">
    <property type="component" value="Unassembled WGS sequence"/>
</dbReference>
<dbReference type="InterPro" id="IPR027417">
    <property type="entry name" value="P-loop_NTPase"/>
</dbReference>
<evidence type="ECO:0000313" key="3">
    <source>
        <dbReference type="Proteomes" id="UP000054874"/>
    </source>
</evidence>
<accession>A0A0V8QGW6</accession>
<feature type="domain" description="ORC1/DEAH AAA+ ATPase" evidence="1">
    <location>
        <begin position="41"/>
        <end position="170"/>
    </location>
</feature>
<comment type="caution">
    <text evidence="2">The sequence shown here is derived from an EMBL/GenBank/DDBJ whole genome shotgun (WGS) entry which is preliminary data.</text>
</comment>
<dbReference type="SUPFAM" id="SSF52540">
    <property type="entry name" value="P-loop containing nucleoside triphosphate hydrolases"/>
    <property type="match status" value="1"/>
</dbReference>
<dbReference type="InterPro" id="IPR052026">
    <property type="entry name" value="ExeA_AAA_ATPase_DNA-bind"/>
</dbReference>
<sequence length="272" mass="31657">MYETFYQMTHTPFVRDTPVQELYESPAMADALGRLAYAADRQLFAVVTADAGCGKSTLIRRFVTTLSQEEYIFLYLSDSKLTPRWFYKGLLDQLGIESKFYRGDAKRQLQKEVEIIRGVQKKKVVCILDEAHLLEKETIEEFRFLLNYKFDSMSPMALVLVGQTELWDKLRMQRYAAVRQRIDINCVLPHLDRAETERYIVSHLAYAGGKQEIFTDKAIDDIYKESTGIPRSINRICEKSLMYASQQNKRLIDEHLVHYIIEHELLGGDVHQ</sequence>
<dbReference type="PANTHER" id="PTHR35894:SF1">
    <property type="entry name" value="PHOSPHORIBULOKINASE _ URIDINE KINASE FAMILY"/>
    <property type="match status" value="1"/>
</dbReference>
<dbReference type="InterPro" id="IPR049945">
    <property type="entry name" value="AAA_22"/>
</dbReference>
<dbReference type="PANTHER" id="PTHR35894">
    <property type="entry name" value="GENERAL SECRETION PATHWAY PROTEIN A-RELATED"/>
    <property type="match status" value="1"/>
</dbReference>
<dbReference type="OrthoDB" id="9815896at2"/>
<evidence type="ECO:0000313" key="2">
    <source>
        <dbReference type="EMBL" id="KSV59837.1"/>
    </source>
</evidence>
<name>A0A0V8QGW6_9FIRM</name>
<protein>
    <submittedName>
        <fullName evidence="2">AAA family ATPase</fullName>
    </submittedName>
</protein>
<gene>
    <name evidence="2" type="ORF">ASU35_07475</name>
</gene>